<name>A0A2A6C9J7_PRIPA</name>
<accession>A0A2A6C9J7</accession>
<evidence type="ECO:0000313" key="1">
    <source>
        <dbReference type="EnsemblMetazoa" id="PPA09666.1"/>
    </source>
</evidence>
<reference evidence="1" key="2">
    <citation type="submission" date="2022-06" db="UniProtKB">
        <authorList>
            <consortium name="EnsemblMetazoa"/>
        </authorList>
    </citation>
    <scope>IDENTIFICATION</scope>
    <source>
        <strain evidence="1">PS312</strain>
    </source>
</reference>
<keyword evidence="2" id="KW-1185">Reference proteome</keyword>
<proteinExistence type="predicted"/>
<evidence type="ECO:0000313" key="2">
    <source>
        <dbReference type="Proteomes" id="UP000005239"/>
    </source>
</evidence>
<dbReference type="Proteomes" id="UP000005239">
    <property type="component" value="Unassembled WGS sequence"/>
</dbReference>
<dbReference type="OrthoDB" id="5792770at2759"/>
<sequence>YFSCRSTTMNYRFLFLLTVCVSVSTALKCLQCDRNDGWFDHDVNKKKAEICNLGLMDPTPCSNKTHTHCIVDSFRSGENPRVITSRRCGTLEDISGCTLYNTKSAGDEKNRKLRHLITTDGSSKKPARRTVSTYVEVVCSTSCPDGACINSSSSISLLLLLILTAYRTLN</sequence>
<organism evidence="1 2">
    <name type="scientific">Pristionchus pacificus</name>
    <name type="common">Parasitic nematode worm</name>
    <dbReference type="NCBI Taxonomy" id="54126"/>
    <lineage>
        <taxon>Eukaryota</taxon>
        <taxon>Metazoa</taxon>
        <taxon>Ecdysozoa</taxon>
        <taxon>Nematoda</taxon>
        <taxon>Chromadorea</taxon>
        <taxon>Rhabditida</taxon>
        <taxon>Rhabditina</taxon>
        <taxon>Diplogasteromorpha</taxon>
        <taxon>Diplogasteroidea</taxon>
        <taxon>Neodiplogasteridae</taxon>
        <taxon>Pristionchus</taxon>
    </lineage>
</organism>
<protein>
    <submittedName>
        <fullName evidence="1">Uncharacterized protein</fullName>
    </submittedName>
</protein>
<dbReference type="AlphaFoldDB" id="A0A2A6C9J7"/>
<gene>
    <name evidence="1" type="primary">WBGene00099220</name>
</gene>
<dbReference type="EnsemblMetazoa" id="PPA09666.1">
    <property type="protein sequence ID" value="PPA09666.1"/>
    <property type="gene ID" value="WBGene00099220"/>
</dbReference>
<accession>A0A8R1U7C1</accession>
<reference evidence="2" key="1">
    <citation type="journal article" date="2008" name="Nat. Genet.">
        <title>The Pristionchus pacificus genome provides a unique perspective on nematode lifestyle and parasitism.</title>
        <authorList>
            <person name="Dieterich C."/>
            <person name="Clifton S.W."/>
            <person name="Schuster L.N."/>
            <person name="Chinwalla A."/>
            <person name="Delehaunty K."/>
            <person name="Dinkelacker I."/>
            <person name="Fulton L."/>
            <person name="Fulton R."/>
            <person name="Godfrey J."/>
            <person name="Minx P."/>
            <person name="Mitreva M."/>
            <person name="Roeseler W."/>
            <person name="Tian H."/>
            <person name="Witte H."/>
            <person name="Yang S.P."/>
            <person name="Wilson R.K."/>
            <person name="Sommer R.J."/>
        </authorList>
    </citation>
    <scope>NUCLEOTIDE SEQUENCE [LARGE SCALE GENOMIC DNA]</scope>
    <source>
        <strain evidence="2">PS312</strain>
    </source>
</reference>